<dbReference type="PaxDb" id="3880-AET02055"/>
<evidence type="ECO:0000256" key="1">
    <source>
        <dbReference type="SAM" id="Phobius"/>
    </source>
</evidence>
<keyword evidence="5" id="KW-1185">Reference proteome</keyword>
<dbReference type="AlphaFoldDB" id="G7LBR7"/>
<dbReference type="EMBL" id="CM001224">
    <property type="protein sequence ID" value="AET02055.2"/>
    <property type="molecule type" value="Genomic_DNA"/>
</dbReference>
<evidence type="ECO:0000313" key="5">
    <source>
        <dbReference type="Proteomes" id="UP000002051"/>
    </source>
</evidence>
<dbReference type="EnsemblPlants" id="AET02055">
    <property type="protein sequence ID" value="AET02055"/>
    <property type="gene ID" value="MTR_8g030760"/>
</dbReference>
<evidence type="ECO:0000313" key="4">
    <source>
        <dbReference type="EnsemblPlants" id="AET02055"/>
    </source>
</evidence>
<evidence type="ECO:0000256" key="2">
    <source>
        <dbReference type="SAM" id="SignalP"/>
    </source>
</evidence>
<dbReference type="Proteomes" id="UP000002051">
    <property type="component" value="Chromosome 8"/>
</dbReference>
<dbReference type="PROSITE" id="PS51257">
    <property type="entry name" value="PROKAR_LIPOPROTEIN"/>
    <property type="match status" value="1"/>
</dbReference>
<feature type="chain" id="PRO_5014574176" evidence="2">
    <location>
        <begin position="24"/>
        <end position="143"/>
    </location>
</feature>
<organism evidence="3 5">
    <name type="scientific">Medicago truncatula</name>
    <name type="common">Barrel medic</name>
    <name type="synonym">Medicago tribuloides</name>
    <dbReference type="NCBI Taxonomy" id="3880"/>
    <lineage>
        <taxon>Eukaryota</taxon>
        <taxon>Viridiplantae</taxon>
        <taxon>Streptophyta</taxon>
        <taxon>Embryophyta</taxon>
        <taxon>Tracheophyta</taxon>
        <taxon>Spermatophyta</taxon>
        <taxon>Magnoliopsida</taxon>
        <taxon>eudicotyledons</taxon>
        <taxon>Gunneridae</taxon>
        <taxon>Pentapetalae</taxon>
        <taxon>rosids</taxon>
        <taxon>fabids</taxon>
        <taxon>Fabales</taxon>
        <taxon>Fabaceae</taxon>
        <taxon>Papilionoideae</taxon>
        <taxon>50 kb inversion clade</taxon>
        <taxon>NPAAA clade</taxon>
        <taxon>Hologalegina</taxon>
        <taxon>IRL clade</taxon>
        <taxon>Trifolieae</taxon>
        <taxon>Medicago</taxon>
    </lineage>
</organism>
<keyword evidence="2" id="KW-0732">Signal</keyword>
<sequence>MSTRTSFNTVSLTLASLLPLLSSSCIVPLPHLFPSFAMVIGCPLSNLLMVLGKVVHSQYLFILCMEKPSMSTCGVVNNDTWHPIQIEKNALNISHHLLHSHTPTICDEINNLRPHFNLNTEDTFFGQITSTVFTLPKLVFLGS</sequence>
<reference evidence="3 5" key="1">
    <citation type="journal article" date="2011" name="Nature">
        <title>The Medicago genome provides insight into the evolution of rhizobial symbioses.</title>
        <authorList>
            <person name="Young N.D."/>
            <person name="Debelle F."/>
            <person name="Oldroyd G.E."/>
            <person name="Geurts R."/>
            <person name="Cannon S.B."/>
            <person name="Udvardi M.K."/>
            <person name="Benedito V.A."/>
            <person name="Mayer K.F."/>
            <person name="Gouzy J."/>
            <person name="Schoof H."/>
            <person name="Van de Peer Y."/>
            <person name="Proost S."/>
            <person name="Cook D.R."/>
            <person name="Meyers B.C."/>
            <person name="Spannagl M."/>
            <person name="Cheung F."/>
            <person name="De Mita S."/>
            <person name="Krishnakumar V."/>
            <person name="Gundlach H."/>
            <person name="Zhou S."/>
            <person name="Mudge J."/>
            <person name="Bharti A.K."/>
            <person name="Murray J.D."/>
            <person name="Naoumkina M.A."/>
            <person name="Rosen B."/>
            <person name="Silverstein K.A."/>
            <person name="Tang H."/>
            <person name="Rombauts S."/>
            <person name="Zhao P.X."/>
            <person name="Zhou P."/>
            <person name="Barbe V."/>
            <person name="Bardou P."/>
            <person name="Bechner M."/>
            <person name="Bellec A."/>
            <person name="Berger A."/>
            <person name="Berges H."/>
            <person name="Bidwell S."/>
            <person name="Bisseling T."/>
            <person name="Choisne N."/>
            <person name="Couloux A."/>
            <person name="Denny R."/>
            <person name="Deshpande S."/>
            <person name="Dai X."/>
            <person name="Doyle J.J."/>
            <person name="Dudez A.M."/>
            <person name="Farmer A.D."/>
            <person name="Fouteau S."/>
            <person name="Franken C."/>
            <person name="Gibelin C."/>
            <person name="Gish J."/>
            <person name="Goldstein S."/>
            <person name="Gonzalez A.J."/>
            <person name="Green P.J."/>
            <person name="Hallab A."/>
            <person name="Hartog M."/>
            <person name="Hua A."/>
            <person name="Humphray S.J."/>
            <person name="Jeong D.H."/>
            <person name="Jing Y."/>
            <person name="Jocker A."/>
            <person name="Kenton S.M."/>
            <person name="Kim D.J."/>
            <person name="Klee K."/>
            <person name="Lai H."/>
            <person name="Lang C."/>
            <person name="Lin S."/>
            <person name="Macmil S.L."/>
            <person name="Magdelenat G."/>
            <person name="Matthews L."/>
            <person name="McCorrison J."/>
            <person name="Monaghan E.L."/>
            <person name="Mun J.H."/>
            <person name="Najar F.Z."/>
            <person name="Nicholson C."/>
            <person name="Noirot C."/>
            <person name="O'Bleness M."/>
            <person name="Paule C.R."/>
            <person name="Poulain J."/>
            <person name="Prion F."/>
            <person name="Qin B."/>
            <person name="Qu C."/>
            <person name="Retzel E.F."/>
            <person name="Riddle C."/>
            <person name="Sallet E."/>
            <person name="Samain S."/>
            <person name="Samson N."/>
            <person name="Sanders I."/>
            <person name="Saurat O."/>
            <person name="Scarpelli C."/>
            <person name="Schiex T."/>
            <person name="Segurens B."/>
            <person name="Severin A.J."/>
            <person name="Sherrier D.J."/>
            <person name="Shi R."/>
            <person name="Sims S."/>
            <person name="Singer S.R."/>
            <person name="Sinharoy S."/>
            <person name="Sterck L."/>
            <person name="Viollet A."/>
            <person name="Wang B.B."/>
            <person name="Wang K."/>
            <person name="Wang M."/>
            <person name="Wang X."/>
            <person name="Warfsmann J."/>
            <person name="Weissenbach J."/>
            <person name="White D.D."/>
            <person name="White J.D."/>
            <person name="Wiley G.B."/>
            <person name="Wincker P."/>
            <person name="Xing Y."/>
            <person name="Yang L."/>
            <person name="Yao Z."/>
            <person name="Ying F."/>
            <person name="Zhai J."/>
            <person name="Zhou L."/>
            <person name="Zuber A."/>
            <person name="Denarie J."/>
            <person name="Dixon R.A."/>
            <person name="May G.D."/>
            <person name="Schwartz D.C."/>
            <person name="Rogers J."/>
            <person name="Quetier F."/>
            <person name="Town C.D."/>
            <person name="Roe B.A."/>
        </authorList>
    </citation>
    <scope>NUCLEOTIDE SEQUENCE [LARGE SCALE GENOMIC DNA]</scope>
    <source>
        <strain evidence="3">A17</strain>
        <strain evidence="4 5">cv. Jemalong A17</strain>
    </source>
</reference>
<dbReference type="HOGENOM" id="CLU_1809103_0_0_1"/>
<protein>
    <submittedName>
        <fullName evidence="3">Transmembrane protein, putative</fullName>
    </submittedName>
</protein>
<reference evidence="3 5" key="2">
    <citation type="journal article" date="2014" name="BMC Genomics">
        <title>An improved genome release (version Mt4.0) for the model legume Medicago truncatula.</title>
        <authorList>
            <person name="Tang H."/>
            <person name="Krishnakumar V."/>
            <person name="Bidwell S."/>
            <person name="Rosen B."/>
            <person name="Chan A."/>
            <person name="Zhou S."/>
            <person name="Gentzbittel L."/>
            <person name="Childs K.L."/>
            <person name="Yandell M."/>
            <person name="Gundlach H."/>
            <person name="Mayer K.F."/>
            <person name="Schwartz D.C."/>
            <person name="Town C.D."/>
        </authorList>
    </citation>
    <scope>GENOME REANNOTATION</scope>
    <source>
        <strain evidence="4 5">cv. Jemalong A17</strain>
    </source>
</reference>
<feature type="transmembrane region" description="Helical" evidence="1">
    <location>
        <begin position="35"/>
        <end position="55"/>
    </location>
</feature>
<keyword evidence="1" id="KW-1133">Transmembrane helix</keyword>
<evidence type="ECO:0000313" key="3">
    <source>
        <dbReference type="EMBL" id="AET02055.2"/>
    </source>
</evidence>
<proteinExistence type="predicted"/>
<accession>A0A0C3XYG3</accession>
<name>G7LBR7_MEDTR</name>
<keyword evidence="1" id="KW-0472">Membrane</keyword>
<accession>G7LBR7</accession>
<reference evidence="4" key="3">
    <citation type="submission" date="2015-04" db="UniProtKB">
        <authorList>
            <consortium name="EnsemblPlants"/>
        </authorList>
    </citation>
    <scope>IDENTIFICATION</scope>
    <source>
        <strain evidence="4">cv. Jemalong A17</strain>
    </source>
</reference>
<gene>
    <name evidence="3" type="ordered locus">MTR_8g030760</name>
</gene>
<keyword evidence="1 3" id="KW-0812">Transmembrane</keyword>
<feature type="signal peptide" evidence="2">
    <location>
        <begin position="1"/>
        <end position="23"/>
    </location>
</feature>